<gene>
    <name evidence="6" type="ORF">SAMEA1982600_00442</name>
</gene>
<accession>A0A157KR35</accession>
<name>A0A157KR35_9BORD</name>
<feature type="transmembrane region" description="Helical" evidence="5">
    <location>
        <begin position="217"/>
        <end position="237"/>
    </location>
</feature>
<feature type="transmembrane region" description="Helical" evidence="5">
    <location>
        <begin position="63"/>
        <end position="85"/>
    </location>
</feature>
<evidence type="ECO:0000256" key="5">
    <source>
        <dbReference type="SAM" id="Phobius"/>
    </source>
</evidence>
<dbReference type="OrthoDB" id="9806785at2"/>
<feature type="transmembrane region" description="Helical" evidence="5">
    <location>
        <begin position="120"/>
        <end position="143"/>
    </location>
</feature>
<dbReference type="PANTHER" id="PTHR10361">
    <property type="entry name" value="SODIUM-BILE ACID COTRANSPORTER"/>
    <property type="match status" value="1"/>
</dbReference>
<keyword evidence="2 5" id="KW-0812">Transmembrane</keyword>
<dbReference type="PANTHER" id="PTHR10361:SF28">
    <property type="entry name" value="P3 PROTEIN-RELATED"/>
    <property type="match status" value="1"/>
</dbReference>
<dbReference type="GO" id="GO:0016020">
    <property type="term" value="C:membrane"/>
    <property type="evidence" value="ECO:0007669"/>
    <property type="project" value="UniProtKB-SubCell"/>
</dbReference>
<comment type="subcellular location">
    <subcellularLocation>
        <location evidence="1">Membrane</location>
        <topology evidence="1">Multi-pass membrane protein</topology>
    </subcellularLocation>
</comment>
<evidence type="ECO:0000313" key="7">
    <source>
        <dbReference type="Proteomes" id="UP000077037"/>
    </source>
</evidence>
<feature type="transmembrane region" description="Helical" evidence="5">
    <location>
        <begin position="91"/>
        <end position="113"/>
    </location>
</feature>
<evidence type="ECO:0000313" key="6">
    <source>
        <dbReference type="EMBL" id="SAH86576.1"/>
    </source>
</evidence>
<reference evidence="6 7" key="1">
    <citation type="submission" date="2016-03" db="EMBL/GenBank/DDBJ databases">
        <authorList>
            <consortium name="Pathogen Informatics"/>
        </authorList>
    </citation>
    <scope>NUCLEOTIDE SEQUENCE [LARGE SCALE GENOMIC DNA]</scope>
    <source>
        <strain evidence="6 7">NCTC13364</strain>
    </source>
</reference>
<dbReference type="RefSeq" id="WP_066407186.1">
    <property type="nucleotide sequence ID" value="NZ_FKBS01000006.1"/>
</dbReference>
<organism evidence="6 7">
    <name type="scientific">Bordetella ansorpii</name>
    <dbReference type="NCBI Taxonomy" id="288768"/>
    <lineage>
        <taxon>Bacteria</taxon>
        <taxon>Pseudomonadati</taxon>
        <taxon>Pseudomonadota</taxon>
        <taxon>Betaproteobacteria</taxon>
        <taxon>Burkholderiales</taxon>
        <taxon>Alcaligenaceae</taxon>
        <taxon>Bordetella</taxon>
    </lineage>
</organism>
<keyword evidence="4 5" id="KW-0472">Membrane</keyword>
<dbReference type="InterPro" id="IPR038770">
    <property type="entry name" value="Na+/solute_symporter_sf"/>
</dbReference>
<dbReference type="AlphaFoldDB" id="A0A157KR35"/>
<keyword evidence="3 5" id="KW-1133">Transmembrane helix</keyword>
<dbReference type="Proteomes" id="UP000077037">
    <property type="component" value="Unassembled WGS sequence"/>
</dbReference>
<dbReference type="EMBL" id="FKBS01000006">
    <property type="protein sequence ID" value="SAH86576.1"/>
    <property type="molecule type" value="Genomic_DNA"/>
</dbReference>
<dbReference type="Pfam" id="PF01758">
    <property type="entry name" value="SBF"/>
    <property type="match status" value="1"/>
</dbReference>
<dbReference type="InterPro" id="IPR002657">
    <property type="entry name" value="BilAc:Na_symport/Acr3"/>
</dbReference>
<sequence>MSFITRLFPLWALLISAVAYFSPTTFRPLLAYVQYLLMLVMLGMGATLTFADFRRVAKQPAPVVAGIVIHYLVMPLAAFLLAKLLDMPPELTVGMILVGSVASGTSSTVMVYLAGGDVALSVTIGALSTLVGVIATPLLTLLYVDAAIPVDTLGLLIDILKIVVLPVAVGLLLNHFARPVVRAIEGVLPLVSVLAILAILTAVVAASQASIASVGPIVLLGVMLHNALGLLGGYWGGRLLRFDESVCRTLALEVGMQNSGLAAALAYKYFSALAALPGAIFSVWHNISGSLIASFWASRPPKDGVRHQEKPRH</sequence>
<dbReference type="InterPro" id="IPR004710">
    <property type="entry name" value="Bilac:Na_transpt"/>
</dbReference>
<feature type="transmembrane region" description="Helical" evidence="5">
    <location>
        <begin position="29"/>
        <end position="51"/>
    </location>
</feature>
<evidence type="ECO:0000256" key="4">
    <source>
        <dbReference type="ARBA" id="ARBA00023136"/>
    </source>
</evidence>
<feature type="transmembrane region" description="Helical" evidence="5">
    <location>
        <begin position="155"/>
        <end position="174"/>
    </location>
</feature>
<dbReference type="Gene3D" id="1.20.1530.20">
    <property type="match status" value="1"/>
</dbReference>
<evidence type="ECO:0000256" key="2">
    <source>
        <dbReference type="ARBA" id="ARBA00022692"/>
    </source>
</evidence>
<proteinExistence type="predicted"/>
<evidence type="ECO:0000256" key="1">
    <source>
        <dbReference type="ARBA" id="ARBA00004141"/>
    </source>
</evidence>
<protein>
    <submittedName>
        <fullName evidence="6">Transmembrane transport protein</fullName>
    </submittedName>
</protein>
<feature type="transmembrane region" description="Helical" evidence="5">
    <location>
        <begin position="249"/>
        <end position="270"/>
    </location>
</feature>
<feature type="transmembrane region" description="Helical" evidence="5">
    <location>
        <begin position="186"/>
        <end position="211"/>
    </location>
</feature>
<evidence type="ECO:0000256" key="3">
    <source>
        <dbReference type="ARBA" id="ARBA00022989"/>
    </source>
</evidence>